<dbReference type="Gene3D" id="3.40.50.720">
    <property type="entry name" value="NAD(P)-binding Rossmann-like Domain"/>
    <property type="match status" value="1"/>
</dbReference>
<evidence type="ECO:0000313" key="3">
    <source>
        <dbReference type="Proteomes" id="UP001291930"/>
    </source>
</evidence>
<comment type="caution">
    <text evidence="2">The sequence shown here is derived from an EMBL/GenBank/DDBJ whole genome shotgun (WGS) entry which is preliminary data.</text>
</comment>
<name>A0ABU5K2C0_9BACI</name>
<accession>A0ABU5K2C0</accession>
<organism evidence="2 3">
    <name type="scientific">Bacillus bingmayongensis</name>
    <dbReference type="NCBI Taxonomy" id="1150157"/>
    <lineage>
        <taxon>Bacteria</taxon>
        <taxon>Bacillati</taxon>
        <taxon>Bacillota</taxon>
        <taxon>Bacilli</taxon>
        <taxon>Bacillales</taxon>
        <taxon>Bacillaceae</taxon>
        <taxon>Bacillus</taxon>
    </lineage>
</organism>
<dbReference type="SUPFAM" id="SSF51735">
    <property type="entry name" value="NAD(P)-binding Rossmann-fold domains"/>
    <property type="match status" value="1"/>
</dbReference>
<protein>
    <submittedName>
        <fullName evidence="2">SDR family oxidoreductase</fullName>
    </submittedName>
</protein>
<dbReference type="RefSeq" id="WP_374219251.1">
    <property type="nucleotide sequence ID" value="NZ_JAXOVW010000091.1"/>
</dbReference>
<feature type="domain" description="NAD-dependent epimerase/dehydratase" evidence="1">
    <location>
        <begin position="3"/>
        <end position="221"/>
    </location>
</feature>
<evidence type="ECO:0000313" key="2">
    <source>
        <dbReference type="EMBL" id="MDZ5609900.1"/>
    </source>
</evidence>
<gene>
    <name evidence="2" type="ORF">U2I54_23305</name>
</gene>
<dbReference type="CDD" id="cd05265">
    <property type="entry name" value="SDR_a1"/>
    <property type="match status" value="1"/>
</dbReference>
<dbReference type="InterPro" id="IPR001509">
    <property type="entry name" value="Epimerase_deHydtase"/>
</dbReference>
<dbReference type="Proteomes" id="UP001291930">
    <property type="component" value="Unassembled WGS sequence"/>
</dbReference>
<sequence>MKVLILGGTRFLGRALVEEALKRGHEVTLFNRGTNQDVFPEVEQLIGNRDSDVSVLANRKWDVVMDTCGFAPHQIKKIAAVLGDNIEHYTFISSISTYKDWIPLHIKEDYHLQPMPPSDKLKAVEEGGISPYEYYGALKVLCEKEVEKHWPNRVLHIRAGLLVGPFDYTDRLPYWVQRVAQGGKVLVPGRSDRPVQLIDIKDVATWAFDMSENRKVGTFNVTGPNGELTIEELLNTCKAVTNSDAEFVWAEEQFLFEHNVQPWTEMPLWIPEHFPLEGETEPWKGSFFIYIEKAVSTGLSFRPIEDTIYDVYQWEKSREDTERKAGISREREAELLEAWFQKERL</sequence>
<dbReference type="PANTHER" id="PTHR43245:SF13">
    <property type="entry name" value="UDP-D-APIOSE_UDP-D-XYLOSE SYNTHASE 2"/>
    <property type="match status" value="1"/>
</dbReference>
<dbReference type="InterPro" id="IPR050177">
    <property type="entry name" value="Lipid_A_modif_metabolic_enz"/>
</dbReference>
<reference evidence="3" key="1">
    <citation type="submission" date="2023-11" db="EMBL/GenBank/DDBJ databases">
        <title>Genome Sequence of Bacillus pseudomycoides stain BUPM19.</title>
        <authorList>
            <person name="Farhat A."/>
        </authorList>
    </citation>
    <scope>NUCLEOTIDE SEQUENCE [LARGE SCALE GENOMIC DNA]</scope>
    <source>
        <strain evidence="3">BUPM19</strain>
    </source>
</reference>
<evidence type="ECO:0000259" key="1">
    <source>
        <dbReference type="Pfam" id="PF01370"/>
    </source>
</evidence>
<dbReference type="Pfam" id="PF01370">
    <property type="entry name" value="Epimerase"/>
    <property type="match status" value="1"/>
</dbReference>
<proteinExistence type="predicted"/>
<dbReference type="InterPro" id="IPR036291">
    <property type="entry name" value="NAD(P)-bd_dom_sf"/>
</dbReference>
<keyword evidence="3" id="KW-1185">Reference proteome</keyword>
<dbReference type="PANTHER" id="PTHR43245">
    <property type="entry name" value="BIFUNCTIONAL POLYMYXIN RESISTANCE PROTEIN ARNA"/>
    <property type="match status" value="1"/>
</dbReference>
<dbReference type="EMBL" id="JAXOVW010000091">
    <property type="protein sequence ID" value="MDZ5609900.1"/>
    <property type="molecule type" value="Genomic_DNA"/>
</dbReference>